<organism evidence="9 10">
    <name type="scientific">Xenopus tropicalis</name>
    <name type="common">Western clawed frog</name>
    <name type="synonym">Silurana tropicalis</name>
    <dbReference type="NCBI Taxonomy" id="8364"/>
    <lineage>
        <taxon>Eukaryota</taxon>
        <taxon>Metazoa</taxon>
        <taxon>Chordata</taxon>
        <taxon>Craniata</taxon>
        <taxon>Vertebrata</taxon>
        <taxon>Euteleostomi</taxon>
        <taxon>Amphibia</taxon>
        <taxon>Batrachia</taxon>
        <taxon>Anura</taxon>
        <taxon>Pipoidea</taxon>
        <taxon>Pipidae</taxon>
        <taxon>Xenopodinae</taxon>
        <taxon>Xenopus</taxon>
        <taxon>Silurana</taxon>
    </lineage>
</organism>
<evidence type="ECO:0000313" key="9">
    <source>
        <dbReference type="Proteomes" id="UP000008143"/>
    </source>
</evidence>
<dbReference type="GO" id="GO:0004867">
    <property type="term" value="F:serine-type endopeptidase inhibitor activity"/>
    <property type="evidence" value="ECO:0007669"/>
    <property type="project" value="UniProtKB-KW"/>
</dbReference>
<sequence>MKVLLISVCLSILDFGAAEPSQAHFMITVPAQLIHPSKEEACVTLLQLKGAVSLRMELHRNDHHQVVADDKITTESFSHCYPFQVPAAEEDKEVWLFHVSAEGDNIIINQTKKLLIMGEMYITIIQTDKPMYKPGQIVNFRVVTLDKDFHAKDNKYPLVELLDPNGNRIGQWLDVAPTQGIADFSFRLAEEVELGRYKINIPSTERSSQSFIVAEYVLKRFNVDIHMPDKVTPNDDSFHLEVCGSYTYGKPVQGIMKIALYLMDIPWWMVYYDRVDPEMTEELGTAQEIHVCTALDKYLIPMSHSAFF</sequence>
<dbReference type="InterPro" id="IPR002890">
    <property type="entry name" value="MG2"/>
</dbReference>
<dbReference type="RefSeq" id="XP_031761266.1">
    <property type="nucleotide sequence ID" value="XM_031905406.1"/>
</dbReference>
<evidence type="ECO:0000256" key="2">
    <source>
        <dbReference type="ARBA" id="ARBA00022690"/>
    </source>
</evidence>
<dbReference type="KEGG" id="xtr:116412043"/>
<feature type="domain" description="Macroglobulin" evidence="8">
    <location>
        <begin position="215"/>
        <end position="265"/>
    </location>
</feature>
<keyword evidence="9" id="KW-1185">Reference proteome</keyword>
<proteinExistence type="inferred from homology"/>
<dbReference type="Gene3D" id="2.60.40.1930">
    <property type="match status" value="1"/>
</dbReference>
<evidence type="ECO:0000256" key="3">
    <source>
        <dbReference type="ARBA" id="ARBA00022729"/>
    </source>
</evidence>
<dbReference type="Proteomes" id="UP000008143">
    <property type="component" value="Chromosome 7"/>
</dbReference>
<dbReference type="Gene3D" id="2.60.40.1940">
    <property type="match status" value="1"/>
</dbReference>
<dbReference type="FunFam" id="2.60.40.1930:FF:000001">
    <property type="entry name" value="CD109 isoform 3"/>
    <property type="match status" value="1"/>
</dbReference>
<dbReference type="Pfam" id="PF01835">
    <property type="entry name" value="MG2"/>
    <property type="match status" value="1"/>
</dbReference>
<evidence type="ECO:0000256" key="6">
    <source>
        <dbReference type="SAM" id="SignalP"/>
    </source>
</evidence>
<dbReference type="Xenbase" id="XB-GENE-29097891">
    <property type="gene designation" value="LOC116412043"/>
</dbReference>
<evidence type="ECO:0000259" key="7">
    <source>
        <dbReference type="Pfam" id="PF01835"/>
    </source>
</evidence>
<evidence type="ECO:0000259" key="8">
    <source>
        <dbReference type="Pfam" id="PF17791"/>
    </source>
</evidence>
<dbReference type="Pfam" id="PF17791">
    <property type="entry name" value="MG3"/>
    <property type="match status" value="1"/>
</dbReference>
<dbReference type="AGR" id="Xenbase:XB-GENE-29097891"/>
<dbReference type="GeneID" id="116412043"/>
<evidence type="ECO:0000256" key="5">
    <source>
        <dbReference type="ARBA" id="ARBA00023180"/>
    </source>
</evidence>
<dbReference type="InterPro" id="IPR050473">
    <property type="entry name" value="A2M/Complement_sys"/>
</dbReference>
<dbReference type="PANTHER" id="PTHR11412:SF181">
    <property type="entry name" value="ALPHA-2-MACROGLOBULIN-LIKE PROTEIN 1"/>
    <property type="match status" value="1"/>
</dbReference>
<protein>
    <submittedName>
        <fullName evidence="10">Alpha-2-macroglobulin-like protein 1</fullName>
    </submittedName>
</protein>
<evidence type="ECO:0000256" key="4">
    <source>
        <dbReference type="ARBA" id="ARBA00022900"/>
    </source>
</evidence>
<feature type="domain" description="Macroglobulin" evidence="7">
    <location>
        <begin position="124"/>
        <end position="211"/>
    </location>
</feature>
<dbReference type="OMA" id="FHECTEF"/>
<keyword evidence="5" id="KW-0325">Glycoprotein</keyword>
<name>A0A8J1JXI6_XENTR</name>
<dbReference type="OrthoDB" id="9907676at2759"/>
<keyword evidence="4" id="KW-0722">Serine protease inhibitor</keyword>
<accession>A0A8J1JXI6</accession>
<evidence type="ECO:0000313" key="10">
    <source>
        <dbReference type="RefSeq" id="XP_031761266.1"/>
    </source>
</evidence>
<evidence type="ECO:0000313" key="11">
    <source>
        <dbReference type="Xenbase" id="XB-GENE-29097891"/>
    </source>
</evidence>
<dbReference type="InterPro" id="IPR041555">
    <property type="entry name" value="MG3"/>
</dbReference>
<reference evidence="10" key="1">
    <citation type="submission" date="2025-08" db="UniProtKB">
        <authorList>
            <consortium name="RefSeq"/>
        </authorList>
    </citation>
    <scope>IDENTIFICATION</scope>
    <source>
        <strain evidence="10">Nigerian</strain>
        <tissue evidence="10">Liver and blood</tissue>
    </source>
</reference>
<dbReference type="PANTHER" id="PTHR11412">
    <property type="entry name" value="MACROGLOBULIN / COMPLEMENT"/>
    <property type="match status" value="1"/>
</dbReference>
<evidence type="ECO:0000256" key="1">
    <source>
        <dbReference type="ARBA" id="ARBA00010952"/>
    </source>
</evidence>
<dbReference type="AlphaFoldDB" id="A0A8J1JXI6"/>
<keyword evidence="2" id="KW-0646">Protease inhibitor</keyword>
<feature type="chain" id="PRO_5035234242" evidence="6">
    <location>
        <begin position="19"/>
        <end position="308"/>
    </location>
</feature>
<gene>
    <name evidence="10 11" type="primary">LOC116412043</name>
</gene>
<keyword evidence="3 6" id="KW-0732">Signal</keyword>
<comment type="similarity">
    <text evidence="1">Belongs to the protease inhibitor I39 (alpha-2-macroglobulin) family.</text>
</comment>
<feature type="signal peptide" evidence="6">
    <location>
        <begin position="1"/>
        <end position="18"/>
    </location>
</feature>